<evidence type="ECO:0000313" key="2">
    <source>
        <dbReference type="EMBL" id="KAI1865190.1"/>
    </source>
</evidence>
<sequence>MVVMPPVHTALRLIRTLSMARPANPGTNSGDLGTEFTVDLELQPWPSASSITTTAATTPASSRPVSPTITTAPDFGTRYGGQLTDLGDLFRSRERRTRSVKRTDSFDSTTTESSVSSTRSQSSSRNRFANRRVRCDEVARKESISLQRQSETCWRDYWD</sequence>
<feature type="compositionally biased region" description="Low complexity" evidence="1">
    <location>
        <begin position="50"/>
        <end position="68"/>
    </location>
</feature>
<name>A0A9Q0AMT8_9PEZI</name>
<evidence type="ECO:0000256" key="1">
    <source>
        <dbReference type="SAM" id="MobiDB-lite"/>
    </source>
</evidence>
<dbReference type="EMBL" id="JAFIMR010000022">
    <property type="protein sequence ID" value="KAI1865190.1"/>
    <property type="molecule type" value="Genomic_DNA"/>
</dbReference>
<keyword evidence="3" id="KW-1185">Reference proteome</keyword>
<evidence type="ECO:0000313" key="3">
    <source>
        <dbReference type="Proteomes" id="UP000829685"/>
    </source>
</evidence>
<proteinExistence type="predicted"/>
<protein>
    <submittedName>
        <fullName evidence="2">Uncharacterized protein</fullName>
    </submittedName>
</protein>
<dbReference type="AlphaFoldDB" id="A0A9Q0AMT8"/>
<comment type="caution">
    <text evidence="2">The sequence shown here is derived from an EMBL/GenBank/DDBJ whole genome shotgun (WGS) entry which is preliminary data.</text>
</comment>
<reference evidence="2" key="1">
    <citation type="submission" date="2021-03" db="EMBL/GenBank/DDBJ databases">
        <title>Revisited historic fungal species revealed as producer of novel bioactive compounds through whole genome sequencing and comparative genomics.</title>
        <authorList>
            <person name="Vignolle G.A."/>
            <person name="Hochenegger N."/>
            <person name="Mach R.L."/>
            <person name="Mach-Aigner A.R."/>
            <person name="Javad Rahimi M."/>
            <person name="Salim K.A."/>
            <person name="Chan C.M."/>
            <person name="Lim L.B.L."/>
            <person name="Cai F."/>
            <person name="Druzhinina I.S."/>
            <person name="U'Ren J.M."/>
            <person name="Derntl C."/>
        </authorList>
    </citation>
    <scope>NUCLEOTIDE SEQUENCE</scope>
    <source>
        <strain evidence="2">TUCIM 5799</strain>
    </source>
</reference>
<feature type="compositionally biased region" description="Low complexity" evidence="1">
    <location>
        <begin position="106"/>
        <end position="124"/>
    </location>
</feature>
<gene>
    <name evidence="2" type="ORF">JX265_008237</name>
</gene>
<feature type="region of interest" description="Disordered" evidence="1">
    <location>
        <begin position="50"/>
        <end position="130"/>
    </location>
</feature>
<organism evidence="2 3">
    <name type="scientific">Neoarthrinium moseri</name>
    <dbReference type="NCBI Taxonomy" id="1658444"/>
    <lineage>
        <taxon>Eukaryota</taxon>
        <taxon>Fungi</taxon>
        <taxon>Dikarya</taxon>
        <taxon>Ascomycota</taxon>
        <taxon>Pezizomycotina</taxon>
        <taxon>Sordariomycetes</taxon>
        <taxon>Xylariomycetidae</taxon>
        <taxon>Amphisphaeriales</taxon>
        <taxon>Apiosporaceae</taxon>
        <taxon>Neoarthrinium</taxon>
    </lineage>
</organism>
<dbReference type="Proteomes" id="UP000829685">
    <property type="component" value="Unassembled WGS sequence"/>
</dbReference>
<accession>A0A9Q0AMT8</accession>